<evidence type="ECO:0000313" key="1">
    <source>
        <dbReference type="EMBL" id="RCH42107.1"/>
    </source>
</evidence>
<gene>
    <name evidence="1" type="ORF">C4886_15520</name>
</gene>
<dbReference type="RefSeq" id="WP_044960377.1">
    <property type="nucleotide sequence ID" value="NZ_PSQG01000027.1"/>
</dbReference>
<organism evidence="1 2">
    <name type="scientific">Blautia obeum</name>
    <dbReference type="NCBI Taxonomy" id="40520"/>
    <lineage>
        <taxon>Bacteria</taxon>
        <taxon>Bacillati</taxon>
        <taxon>Bacillota</taxon>
        <taxon>Clostridia</taxon>
        <taxon>Lachnospirales</taxon>
        <taxon>Lachnospiraceae</taxon>
        <taxon>Blautia</taxon>
    </lineage>
</organism>
<proteinExistence type="predicted"/>
<dbReference type="EMBL" id="PSQG01000027">
    <property type="protein sequence ID" value="RCH42107.1"/>
    <property type="molecule type" value="Genomic_DNA"/>
</dbReference>
<evidence type="ECO:0000313" key="2">
    <source>
        <dbReference type="Proteomes" id="UP000253208"/>
    </source>
</evidence>
<protein>
    <submittedName>
        <fullName evidence="1">Uncharacterized protein</fullName>
    </submittedName>
</protein>
<comment type="caution">
    <text evidence="1">The sequence shown here is derived from an EMBL/GenBank/DDBJ whole genome shotgun (WGS) entry which is preliminary data.</text>
</comment>
<dbReference type="Proteomes" id="UP000253208">
    <property type="component" value="Unassembled WGS sequence"/>
</dbReference>
<sequence length="67" mass="8052">MGIIKYFRKKYWEAAIFRGGRRIPFTCDGLTAVPDSAYALFTEKELEKIYEERDIFHERLMHMIDSF</sequence>
<reference evidence="1 2" key="1">
    <citation type="submission" date="2018-02" db="EMBL/GenBank/DDBJ databases">
        <title>Complete genome sequencing of Faecalibacterium prausnitzii strains isolated from the human gut.</title>
        <authorList>
            <person name="Fitzgerald B.C."/>
            <person name="Shkoporov A.N."/>
            <person name="Ross P.R."/>
            <person name="Hill C."/>
        </authorList>
    </citation>
    <scope>NUCLEOTIDE SEQUENCE [LARGE SCALE GENOMIC DNA]</scope>
    <source>
        <strain evidence="1 2">APC942/31-1</strain>
    </source>
</reference>
<accession>A0A367FUI4</accession>
<name>A0A367FUI4_9FIRM</name>
<dbReference type="AlphaFoldDB" id="A0A367FUI4"/>